<feature type="transmembrane region" description="Helical" evidence="1">
    <location>
        <begin position="44"/>
        <end position="65"/>
    </location>
</feature>
<name>A0A8I0ABD0_9CLOT</name>
<keyword evidence="1" id="KW-1133">Transmembrane helix</keyword>
<evidence type="ECO:0000313" key="3">
    <source>
        <dbReference type="Proteomes" id="UP000662088"/>
    </source>
</evidence>
<evidence type="ECO:0000256" key="1">
    <source>
        <dbReference type="SAM" id="Phobius"/>
    </source>
</evidence>
<accession>A0A8I0ABD0</accession>
<keyword evidence="1" id="KW-0472">Membrane</keyword>
<keyword evidence="1" id="KW-0812">Transmembrane</keyword>
<evidence type="ECO:0000313" key="2">
    <source>
        <dbReference type="EMBL" id="MBC5639319.1"/>
    </source>
</evidence>
<dbReference type="RefSeq" id="WP_186834630.1">
    <property type="nucleotide sequence ID" value="NZ_JACOOQ010000003.1"/>
</dbReference>
<dbReference type="Proteomes" id="UP000662088">
    <property type="component" value="Unassembled WGS sequence"/>
</dbReference>
<dbReference type="EMBL" id="JACOOQ010000003">
    <property type="protein sequence ID" value="MBC5639319.1"/>
    <property type="molecule type" value="Genomic_DNA"/>
</dbReference>
<reference evidence="2" key="1">
    <citation type="submission" date="2020-08" db="EMBL/GenBank/DDBJ databases">
        <title>Genome public.</title>
        <authorList>
            <person name="Liu C."/>
            <person name="Sun Q."/>
        </authorList>
    </citation>
    <scope>NUCLEOTIDE SEQUENCE</scope>
    <source>
        <strain evidence="2">NSJ-42</strain>
    </source>
</reference>
<dbReference type="AlphaFoldDB" id="A0A8I0ABD0"/>
<gene>
    <name evidence="2" type="ORF">H8R92_02510</name>
</gene>
<protein>
    <submittedName>
        <fullName evidence="2">Uncharacterized protein</fullName>
    </submittedName>
</protein>
<comment type="caution">
    <text evidence="2">The sequence shown here is derived from an EMBL/GenBank/DDBJ whole genome shotgun (WGS) entry which is preliminary data.</text>
</comment>
<keyword evidence="3" id="KW-1185">Reference proteome</keyword>
<sequence>MGKYNSEYSKYYNSITNKSKVQRPYRNISNGYKKNKSSNVFRQCSEYCIFQCIVTFIVLVTVLAMKYSNNTSTVEAFNVFKENISERSSYSEIIDDIKYVKISDIKSRAAKCLKWIRENISEAPIEK</sequence>
<proteinExistence type="predicted"/>
<organism evidence="2 3">
    <name type="scientific">Clostridium lentum</name>
    <dbReference type="NCBI Taxonomy" id="2763037"/>
    <lineage>
        <taxon>Bacteria</taxon>
        <taxon>Bacillati</taxon>
        <taxon>Bacillota</taxon>
        <taxon>Clostridia</taxon>
        <taxon>Eubacteriales</taxon>
        <taxon>Clostridiaceae</taxon>
        <taxon>Clostridium</taxon>
    </lineage>
</organism>